<sequence length="110" mass="12456">MMKTMKAYFACLEIDINNVNSHATLYSHIQTNKKEVVTTQTTRVMTGISEDKRILSVVMTGEGKTADKCINKTKLRYPMNVLNKYSKVGNVLNRFATHLCNKKLKGEAIQ</sequence>
<comment type="caution">
    <text evidence="1">The sequence shown here is derived from an EMBL/GenBank/DDBJ whole genome shotgun (WGS) entry which is preliminary data.</text>
</comment>
<organism evidence="1 2">
    <name type="scientific">Panicum virgatum</name>
    <name type="common">Blackwell switchgrass</name>
    <dbReference type="NCBI Taxonomy" id="38727"/>
    <lineage>
        <taxon>Eukaryota</taxon>
        <taxon>Viridiplantae</taxon>
        <taxon>Streptophyta</taxon>
        <taxon>Embryophyta</taxon>
        <taxon>Tracheophyta</taxon>
        <taxon>Spermatophyta</taxon>
        <taxon>Magnoliopsida</taxon>
        <taxon>Liliopsida</taxon>
        <taxon>Poales</taxon>
        <taxon>Poaceae</taxon>
        <taxon>PACMAD clade</taxon>
        <taxon>Panicoideae</taxon>
        <taxon>Panicodae</taxon>
        <taxon>Paniceae</taxon>
        <taxon>Panicinae</taxon>
        <taxon>Panicum</taxon>
        <taxon>Panicum sect. Hiantes</taxon>
    </lineage>
</organism>
<evidence type="ECO:0000313" key="1">
    <source>
        <dbReference type="EMBL" id="KAG2658835.1"/>
    </source>
</evidence>
<dbReference type="Proteomes" id="UP000823388">
    <property type="component" value="Chromosome 1K"/>
</dbReference>
<evidence type="ECO:0000313" key="2">
    <source>
        <dbReference type="Proteomes" id="UP000823388"/>
    </source>
</evidence>
<gene>
    <name evidence="1" type="ORF">PVAP13_1KG318805</name>
</gene>
<dbReference type="AlphaFoldDB" id="A0A8T0XHX9"/>
<accession>A0A8T0XHX9</accession>
<proteinExistence type="predicted"/>
<name>A0A8T0XHX9_PANVG</name>
<reference evidence="1" key="1">
    <citation type="submission" date="2020-05" db="EMBL/GenBank/DDBJ databases">
        <title>WGS assembly of Panicum virgatum.</title>
        <authorList>
            <person name="Lovell J.T."/>
            <person name="Jenkins J."/>
            <person name="Shu S."/>
            <person name="Juenger T.E."/>
            <person name="Schmutz J."/>
        </authorList>
    </citation>
    <scope>NUCLEOTIDE SEQUENCE</scope>
    <source>
        <strain evidence="1">AP13</strain>
    </source>
</reference>
<dbReference type="EMBL" id="CM029037">
    <property type="protein sequence ID" value="KAG2658835.1"/>
    <property type="molecule type" value="Genomic_DNA"/>
</dbReference>
<keyword evidence="2" id="KW-1185">Reference proteome</keyword>
<protein>
    <submittedName>
        <fullName evidence="1">Uncharacterized protein</fullName>
    </submittedName>
</protein>